<dbReference type="PANTHER" id="PTHR27001:SF931">
    <property type="entry name" value="OS11G0664100 PROTEIN"/>
    <property type="match status" value="1"/>
</dbReference>
<gene>
    <name evidence="12" type="ORF">ILEXP_LOCUS54705</name>
</gene>
<evidence type="ECO:0000256" key="6">
    <source>
        <dbReference type="ARBA" id="ARBA00022840"/>
    </source>
</evidence>
<keyword evidence="2" id="KW-0052">Apoplast</keyword>
<evidence type="ECO:0000313" key="12">
    <source>
        <dbReference type="EMBL" id="CAK9184385.1"/>
    </source>
</evidence>
<evidence type="ECO:0000256" key="8">
    <source>
        <dbReference type="ARBA" id="ARBA00023591"/>
    </source>
</evidence>
<protein>
    <recommendedName>
        <fullName evidence="14">Protein kinase domain-containing protein</fullName>
    </recommendedName>
</protein>
<evidence type="ECO:0000259" key="10">
    <source>
        <dbReference type="PROSITE" id="PS01180"/>
    </source>
</evidence>
<keyword evidence="7" id="KW-1015">Disulfide bond</keyword>
<dbReference type="GO" id="GO:0005524">
    <property type="term" value="F:ATP binding"/>
    <property type="evidence" value="ECO:0007669"/>
    <property type="project" value="UniProtKB-KW"/>
</dbReference>
<evidence type="ECO:0000256" key="9">
    <source>
        <dbReference type="SAM" id="Phobius"/>
    </source>
</evidence>
<evidence type="ECO:0000256" key="2">
    <source>
        <dbReference type="ARBA" id="ARBA00022523"/>
    </source>
</evidence>
<dbReference type="CDD" id="cd00041">
    <property type="entry name" value="CUB"/>
    <property type="match status" value="1"/>
</dbReference>
<dbReference type="Gene3D" id="3.30.200.20">
    <property type="entry name" value="Phosphorylase Kinase, domain 1"/>
    <property type="match status" value="1"/>
</dbReference>
<feature type="domain" description="CUB" evidence="10">
    <location>
        <begin position="286"/>
        <end position="408"/>
    </location>
</feature>
<evidence type="ECO:0000256" key="1">
    <source>
        <dbReference type="ARBA" id="ARBA00004271"/>
    </source>
</evidence>
<evidence type="ECO:0000256" key="4">
    <source>
        <dbReference type="ARBA" id="ARBA00022729"/>
    </source>
</evidence>
<dbReference type="Pfam" id="PF04674">
    <property type="entry name" value="Phi_1"/>
    <property type="match status" value="1"/>
</dbReference>
<feature type="transmembrane region" description="Helical" evidence="9">
    <location>
        <begin position="529"/>
        <end position="554"/>
    </location>
</feature>
<reference evidence="12 13" key="1">
    <citation type="submission" date="2024-02" db="EMBL/GenBank/DDBJ databases">
        <authorList>
            <person name="Vignale AGUSTIN F."/>
            <person name="Sosa J E."/>
            <person name="Modenutti C."/>
        </authorList>
    </citation>
    <scope>NUCLEOTIDE SEQUENCE [LARGE SCALE GENOMIC DNA]</scope>
</reference>
<dbReference type="GO" id="GO:0048046">
    <property type="term" value="C:apoplast"/>
    <property type="evidence" value="ECO:0007669"/>
    <property type="project" value="UniProtKB-SubCell"/>
</dbReference>
<dbReference type="PANTHER" id="PTHR27001">
    <property type="entry name" value="OS01G0253100 PROTEIN"/>
    <property type="match status" value="1"/>
</dbReference>
<evidence type="ECO:0000256" key="5">
    <source>
        <dbReference type="ARBA" id="ARBA00022741"/>
    </source>
</evidence>
<dbReference type="PROSITE" id="PS01180">
    <property type="entry name" value="CUB"/>
    <property type="match status" value="2"/>
</dbReference>
<accession>A0ABC8UTI6</accession>
<evidence type="ECO:0000256" key="3">
    <source>
        <dbReference type="ARBA" id="ARBA00022525"/>
    </source>
</evidence>
<dbReference type="Gene3D" id="1.10.510.10">
    <property type="entry name" value="Transferase(Phosphotransferase) domain 1"/>
    <property type="match status" value="1"/>
</dbReference>
<dbReference type="SUPFAM" id="SSF56112">
    <property type="entry name" value="Protein kinase-like (PK-like)"/>
    <property type="match status" value="1"/>
</dbReference>
<comment type="caution">
    <text evidence="12">The sequence shown here is derived from an EMBL/GenBank/DDBJ whole genome shotgun (WGS) entry which is preliminary data.</text>
</comment>
<keyword evidence="5" id="KW-0547">Nucleotide-binding</keyword>
<evidence type="ECO:0000256" key="7">
    <source>
        <dbReference type="ARBA" id="ARBA00023157"/>
    </source>
</evidence>
<dbReference type="SUPFAM" id="SSF49854">
    <property type="entry name" value="Spermadhesin, CUB domain"/>
    <property type="match status" value="2"/>
</dbReference>
<dbReference type="Gene3D" id="2.60.120.290">
    <property type="entry name" value="Spermadhesin, CUB domain"/>
    <property type="match status" value="2"/>
</dbReference>
<dbReference type="InterPro" id="IPR011009">
    <property type="entry name" value="Kinase-like_dom_sf"/>
</dbReference>
<proteinExistence type="inferred from homology"/>
<dbReference type="PROSITE" id="PS50011">
    <property type="entry name" value="PROTEIN_KINASE_DOM"/>
    <property type="match status" value="1"/>
</dbReference>
<dbReference type="Pfam" id="PF00069">
    <property type="entry name" value="Pkinase"/>
    <property type="match status" value="1"/>
</dbReference>
<evidence type="ECO:0000313" key="13">
    <source>
        <dbReference type="Proteomes" id="UP001642360"/>
    </source>
</evidence>
<dbReference type="InterPro" id="IPR035914">
    <property type="entry name" value="Sperma_CUB_dom_sf"/>
</dbReference>
<dbReference type="InterPro" id="IPR000859">
    <property type="entry name" value="CUB_dom"/>
</dbReference>
<comment type="subcellular location">
    <subcellularLocation>
        <location evidence="1">Secreted</location>
        <location evidence="1">Extracellular space</location>
        <location evidence="1">Apoplast</location>
    </subcellularLocation>
</comment>
<keyword evidence="9" id="KW-0472">Membrane</keyword>
<name>A0ABC8UTI6_9AQUA</name>
<organism evidence="12 13">
    <name type="scientific">Ilex paraguariensis</name>
    <name type="common">yerba mate</name>
    <dbReference type="NCBI Taxonomy" id="185542"/>
    <lineage>
        <taxon>Eukaryota</taxon>
        <taxon>Viridiplantae</taxon>
        <taxon>Streptophyta</taxon>
        <taxon>Embryophyta</taxon>
        <taxon>Tracheophyta</taxon>
        <taxon>Spermatophyta</taxon>
        <taxon>Magnoliopsida</taxon>
        <taxon>eudicotyledons</taxon>
        <taxon>Gunneridae</taxon>
        <taxon>Pentapetalae</taxon>
        <taxon>asterids</taxon>
        <taxon>campanulids</taxon>
        <taxon>Aquifoliales</taxon>
        <taxon>Aquifoliaceae</taxon>
        <taxon>Ilex</taxon>
    </lineage>
</organism>
<keyword evidence="13" id="KW-1185">Reference proteome</keyword>
<keyword evidence="4" id="KW-0732">Signal</keyword>
<evidence type="ECO:0000259" key="11">
    <source>
        <dbReference type="PROSITE" id="PS50011"/>
    </source>
</evidence>
<keyword evidence="9" id="KW-0812">Transmembrane</keyword>
<keyword evidence="3" id="KW-0964">Secreted</keyword>
<dbReference type="SMART" id="SM00042">
    <property type="entry name" value="CUB"/>
    <property type="match status" value="2"/>
</dbReference>
<evidence type="ECO:0008006" key="14">
    <source>
        <dbReference type="Google" id="ProtNLM"/>
    </source>
</evidence>
<dbReference type="InterPro" id="IPR006766">
    <property type="entry name" value="EXORDIUM-like"/>
</dbReference>
<keyword evidence="9" id="KW-1133">Transmembrane helix</keyword>
<dbReference type="InterPro" id="IPR000719">
    <property type="entry name" value="Prot_kinase_dom"/>
</dbReference>
<comment type="similarity">
    <text evidence="8">Belongs to the EXORDIUM family.</text>
</comment>
<dbReference type="Pfam" id="PF00431">
    <property type="entry name" value="CUB"/>
    <property type="match status" value="2"/>
</dbReference>
<dbReference type="AlphaFoldDB" id="A0ABC8UTI6"/>
<keyword evidence="6" id="KW-0067">ATP-binding</keyword>
<feature type="domain" description="CUB" evidence="10">
    <location>
        <begin position="410"/>
        <end position="519"/>
    </location>
</feature>
<dbReference type="EMBL" id="CAUOFW020008946">
    <property type="protein sequence ID" value="CAK9184385.1"/>
    <property type="molecule type" value="Genomic_DNA"/>
</dbReference>
<dbReference type="Proteomes" id="UP001642360">
    <property type="component" value="Unassembled WGS sequence"/>
</dbReference>
<sequence length="848" mass="94502">MTEPVTVSLLWFGTGIRDSGQEAIRNAINSLSPSGYQNHDSEVPTLGSWWEIIRQYRDSSGSRVTDRVDVGPECFYTGLHTDMTLEKVTEVGRSVFNETYMDKFGGNLTCNRIFDVNDNNIYHVVISQNVKFLERDTEQTDMEYMCNGDFPVAVSAGVSVKMAWSRAPQALVDDQCSTFFNGSRYLGPPNGDVRIDSLVGYMLGKIADDVTNRDGKGWISNDGNERTVSCSCGSIFERDIAGPPLFMDTERNVSFNVVGLNGYRYMVHYIWDQSIRNCALKLSETCGSNTVMLKQAKGSLKGGIIANQTTGLQPYPPNQKCQWKIQYPTAKFISFTVNYLSIAPDHSNDLLMICDSDSRSAKCTVFNSNDKKLDRNFKLKGSQAYVQFLSGSEVSFDSRGWELSYSAGLCNGKKDVYAHEGVIGYISTTSNSYTEGLRCQWILHGEPGTPVTLSFTQINISRDLDFLAIYNGLSQQIANFSGLFLGSDLPRMNLTGEIRIAFATQTDAGEGWSAKFSIKSPVDRNRETLIIIIVISIAVVLISGSVALIALAFVGRRRRKHPKMIEKNEKSMLIRAEVKGEEKRIAEGPSSIVYKAVSTNGVSVAIKSPKTSTSQTRLEEEILIKTSSHPNIISLVGYADDGLRRRNLVFEYMSRGSLSWNLEERAETLHWERRLEIAIQISSAIQMLHMYLKPPIYHGNITSENILLDEYYNAKLAGFGAANRCTSNESKPRPPPEMAEDIRSFGLLLVELLRGKPLISGYDSDWIENFEIFEGINSKNFDDHECLDPRLGIPKEECKSQGLAKLGEIAKWCINTNPRIGGYENTPKIGDVVSGLKQVKKLFCSFSS</sequence>
<feature type="domain" description="Protein kinase" evidence="11">
    <location>
        <begin position="579"/>
        <end position="848"/>
    </location>
</feature>